<name>A0A2N5UH22_9BASI</name>
<protein>
    <submittedName>
        <fullName evidence="4">Uncharacterized protein</fullName>
    </submittedName>
</protein>
<dbReference type="STRING" id="200324.A0A2N5UH22"/>
<dbReference type="EMBL" id="PGCJ01000229">
    <property type="protein sequence ID" value="PLW37049.1"/>
    <property type="molecule type" value="Genomic_DNA"/>
</dbReference>
<feature type="transmembrane region" description="Helical" evidence="2">
    <location>
        <begin position="65"/>
        <end position="85"/>
    </location>
</feature>
<reference evidence="5 6" key="1">
    <citation type="submission" date="2017-11" db="EMBL/GenBank/DDBJ databases">
        <title>De novo assembly and phasing of dikaryotic genomes from two isolates of Puccinia coronata f. sp. avenae, the causal agent of oat crown rust.</title>
        <authorList>
            <person name="Miller M.E."/>
            <person name="Zhang Y."/>
            <person name="Omidvar V."/>
            <person name="Sperschneider J."/>
            <person name="Schwessinger B."/>
            <person name="Raley C."/>
            <person name="Palmer J.M."/>
            <person name="Garnica D."/>
            <person name="Upadhyaya N."/>
            <person name="Rathjen J."/>
            <person name="Taylor J.M."/>
            <person name="Park R.F."/>
            <person name="Dodds P.N."/>
            <person name="Hirsch C.D."/>
            <person name="Kianian S.F."/>
            <person name="Figueroa M."/>
        </authorList>
    </citation>
    <scope>NUCLEOTIDE SEQUENCE [LARGE SCALE GENOMIC DNA]</scope>
    <source>
        <strain evidence="4">12NC29</strain>
        <strain evidence="3">12SD80</strain>
    </source>
</reference>
<dbReference type="AlphaFoldDB" id="A0A2N5UH22"/>
<keyword evidence="2" id="KW-1133">Transmembrane helix</keyword>
<sequence length="182" mass="20635">MTAIYCPKLSKSWKEQLQLAGEKEKMRMIRNEHEDGRNAQSVLNNHGIKPDSIIQPSIDALPLDVVKIFLALAVSSLAALALLAINTAAQKAKPTSWIWLTRPLDWRLEQKRAEHELQRAEQKRAFAVQMRALEAQHESKAQELLGAAASAPTTPPPYDSEVDHILPERSRGWQEPDYRQRQ</sequence>
<organism evidence="4 5">
    <name type="scientific">Puccinia coronata f. sp. avenae</name>
    <dbReference type="NCBI Taxonomy" id="200324"/>
    <lineage>
        <taxon>Eukaryota</taxon>
        <taxon>Fungi</taxon>
        <taxon>Dikarya</taxon>
        <taxon>Basidiomycota</taxon>
        <taxon>Pucciniomycotina</taxon>
        <taxon>Pucciniomycetes</taxon>
        <taxon>Pucciniales</taxon>
        <taxon>Pucciniaceae</taxon>
        <taxon>Puccinia</taxon>
    </lineage>
</organism>
<gene>
    <name evidence="4" type="ORF">PCANC_16291</name>
    <name evidence="3" type="ORF">PCASD_18460</name>
</gene>
<keyword evidence="5" id="KW-1185">Reference proteome</keyword>
<evidence type="ECO:0000313" key="4">
    <source>
        <dbReference type="EMBL" id="PLW37049.1"/>
    </source>
</evidence>
<keyword evidence="2" id="KW-0472">Membrane</keyword>
<accession>A0A2N5UH22</accession>
<evidence type="ECO:0000256" key="2">
    <source>
        <dbReference type="SAM" id="Phobius"/>
    </source>
</evidence>
<proteinExistence type="predicted"/>
<feature type="compositionally biased region" description="Basic and acidic residues" evidence="1">
    <location>
        <begin position="161"/>
        <end position="182"/>
    </location>
</feature>
<dbReference type="Proteomes" id="UP000235392">
    <property type="component" value="Unassembled WGS sequence"/>
</dbReference>
<evidence type="ECO:0000313" key="3">
    <source>
        <dbReference type="EMBL" id="PLW32046.1"/>
    </source>
</evidence>
<dbReference type="EMBL" id="PGCI01000253">
    <property type="protein sequence ID" value="PLW32046.1"/>
    <property type="molecule type" value="Genomic_DNA"/>
</dbReference>
<evidence type="ECO:0000313" key="6">
    <source>
        <dbReference type="Proteomes" id="UP000235392"/>
    </source>
</evidence>
<evidence type="ECO:0000313" key="5">
    <source>
        <dbReference type="Proteomes" id="UP000235388"/>
    </source>
</evidence>
<comment type="caution">
    <text evidence="4">The sequence shown here is derived from an EMBL/GenBank/DDBJ whole genome shotgun (WGS) entry which is preliminary data.</text>
</comment>
<feature type="region of interest" description="Disordered" evidence="1">
    <location>
        <begin position="139"/>
        <end position="182"/>
    </location>
</feature>
<keyword evidence="2" id="KW-0812">Transmembrane</keyword>
<dbReference type="Proteomes" id="UP000235388">
    <property type="component" value="Unassembled WGS sequence"/>
</dbReference>
<evidence type="ECO:0000256" key="1">
    <source>
        <dbReference type="SAM" id="MobiDB-lite"/>
    </source>
</evidence>